<feature type="region of interest" description="Disordered" evidence="6">
    <location>
        <begin position="237"/>
        <end position="297"/>
    </location>
</feature>
<comment type="caution">
    <text evidence="8">The sequence shown here is derived from an EMBL/GenBank/DDBJ whole genome shotgun (WGS) entry which is preliminary data.</text>
</comment>
<dbReference type="PROSITE" id="PS51032">
    <property type="entry name" value="AP2_ERF"/>
    <property type="match status" value="1"/>
</dbReference>
<dbReference type="SUPFAM" id="SSF54171">
    <property type="entry name" value="DNA-binding domain"/>
    <property type="match status" value="1"/>
</dbReference>
<protein>
    <submittedName>
        <fullName evidence="8">G924 protein</fullName>
    </submittedName>
</protein>
<dbReference type="SMART" id="SM00380">
    <property type="entry name" value="AP2"/>
    <property type="match status" value="1"/>
</dbReference>
<evidence type="ECO:0000256" key="1">
    <source>
        <dbReference type="ARBA" id="ARBA00004123"/>
    </source>
</evidence>
<evidence type="ECO:0000256" key="3">
    <source>
        <dbReference type="ARBA" id="ARBA00023125"/>
    </source>
</evidence>
<dbReference type="PANTHER" id="PTHR32467">
    <property type="entry name" value="AP2-LIKE ETHYLENE-RESPONSIVE TRANSCRIPTION FACTOR"/>
    <property type="match status" value="1"/>
</dbReference>
<feature type="compositionally biased region" description="Acidic residues" evidence="6">
    <location>
        <begin position="280"/>
        <end position="297"/>
    </location>
</feature>
<feature type="compositionally biased region" description="Polar residues" evidence="6">
    <location>
        <begin position="43"/>
        <end position="53"/>
    </location>
</feature>
<comment type="subcellular location">
    <subcellularLocation>
        <location evidence="1">Nucleus</location>
    </subcellularLocation>
</comment>
<keyword evidence="3" id="KW-0238">DNA-binding</keyword>
<keyword evidence="5" id="KW-0539">Nucleus</keyword>
<feature type="region of interest" description="Disordered" evidence="6">
    <location>
        <begin position="1"/>
        <end position="67"/>
    </location>
</feature>
<evidence type="ECO:0000256" key="4">
    <source>
        <dbReference type="ARBA" id="ARBA00023163"/>
    </source>
</evidence>
<feature type="compositionally biased region" description="Basic residues" evidence="6">
    <location>
        <begin position="263"/>
        <end position="275"/>
    </location>
</feature>
<dbReference type="InterPro" id="IPR036955">
    <property type="entry name" value="AP2/ERF_dom_sf"/>
</dbReference>
<evidence type="ECO:0000259" key="7">
    <source>
        <dbReference type="PROSITE" id="PS51032"/>
    </source>
</evidence>
<evidence type="ECO:0000256" key="2">
    <source>
        <dbReference type="ARBA" id="ARBA00023015"/>
    </source>
</evidence>
<keyword evidence="4" id="KW-0804">Transcription</keyword>
<dbReference type="InterPro" id="IPR001471">
    <property type="entry name" value="AP2/ERF_dom"/>
</dbReference>
<feature type="region of interest" description="Disordered" evidence="6">
    <location>
        <begin position="125"/>
        <end position="148"/>
    </location>
</feature>
<proteinExistence type="predicted"/>
<gene>
    <name evidence="8" type="primary">g924</name>
    <name evidence="8" type="ORF">VP750_LOCUS805</name>
</gene>
<name>A0ABP1FIG9_9CHLO</name>
<dbReference type="PANTHER" id="PTHR32467:SF90">
    <property type="entry name" value="AP2-LIKE ETHYLENE-RESPONSIVE TRANSCRIPTION FACTOR AIL1"/>
    <property type="match status" value="1"/>
</dbReference>
<dbReference type="Proteomes" id="UP001497392">
    <property type="component" value="Unassembled WGS sequence"/>
</dbReference>
<dbReference type="Gene3D" id="3.30.730.10">
    <property type="entry name" value="AP2/ERF domain"/>
    <property type="match status" value="1"/>
</dbReference>
<dbReference type="EMBL" id="CAXHTA020000002">
    <property type="protein sequence ID" value="CAL5219146.1"/>
    <property type="molecule type" value="Genomic_DNA"/>
</dbReference>
<reference evidence="8 9" key="1">
    <citation type="submission" date="2024-06" db="EMBL/GenBank/DDBJ databases">
        <authorList>
            <person name="Kraege A."/>
            <person name="Thomma B."/>
        </authorList>
    </citation>
    <scope>NUCLEOTIDE SEQUENCE [LARGE SCALE GENOMIC DNA]</scope>
</reference>
<keyword evidence="9" id="KW-1185">Reference proteome</keyword>
<evidence type="ECO:0000313" key="9">
    <source>
        <dbReference type="Proteomes" id="UP001497392"/>
    </source>
</evidence>
<evidence type="ECO:0000256" key="5">
    <source>
        <dbReference type="ARBA" id="ARBA00023242"/>
    </source>
</evidence>
<organism evidence="8 9">
    <name type="scientific">Coccomyxa viridis</name>
    <dbReference type="NCBI Taxonomy" id="1274662"/>
    <lineage>
        <taxon>Eukaryota</taxon>
        <taxon>Viridiplantae</taxon>
        <taxon>Chlorophyta</taxon>
        <taxon>core chlorophytes</taxon>
        <taxon>Trebouxiophyceae</taxon>
        <taxon>Trebouxiophyceae incertae sedis</taxon>
        <taxon>Coccomyxaceae</taxon>
        <taxon>Coccomyxa</taxon>
    </lineage>
</organism>
<keyword evidence="2" id="KW-0805">Transcription regulation</keyword>
<accession>A0ABP1FIG9</accession>
<feature type="domain" description="AP2/ERF" evidence="7">
    <location>
        <begin position="153"/>
        <end position="216"/>
    </location>
</feature>
<evidence type="ECO:0000313" key="8">
    <source>
        <dbReference type="EMBL" id="CAL5219146.1"/>
    </source>
</evidence>
<evidence type="ECO:0000256" key="6">
    <source>
        <dbReference type="SAM" id="MobiDB-lite"/>
    </source>
</evidence>
<dbReference type="InterPro" id="IPR016177">
    <property type="entry name" value="DNA-bd_dom_sf"/>
</dbReference>
<sequence>MASMVAQPVSAPTLSGMPKGSDLPEALSAVASPEVTAALPGSSARSDGTTTATLGDRMNAGFQTPSSKDSLDLLKQAALTFQTPPAIYQRQRLGLEDLPKVPDWRTVKMNRGSGPTRHSILADHSMTHDRSSPKTSKVNKAKGMTSGRTYTSKYRGVHQTFPTKRWEAQFRRNGKPTSLGCFDHEEQAARAYDKMMLWCELHNTSGIKGGGITNFDPTEYEKDLAWLQTVTQEDLVQASRSEGRRQTAHGKAQRVITPEARRERMRAHRRRKKARYSSSGDEEEEEMEDLPTSDEDF</sequence>